<dbReference type="EMBL" id="SRPW01000883">
    <property type="protein sequence ID" value="KAG6011411.1"/>
    <property type="molecule type" value="Genomic_DNA"/>
</dbReference>
<proteinExistence type="inferred from homology"/>
<gene>
    <name evidence="4" type="ORF">E4U43_008333</name>
</gene>
<comment type="caution">
    <text evidence="4">The sequence shown here is derived from an EMBL/GenBank/DDBJ whole genome shotgun (WGS) entry which is preliminary data.</text>
</comment>
<evidence type="ECO:0000313" key="4">
    <source>
        <dbReference type="EMBL" id="KAG6011411.1"/>
    </source>
</evidence>
<dbReference type="CDD" id="cd00118">
    <property type="entry name" value="LysM"/>
    <property type="match status" value="1"/>
</dbReference>
<feature type="region of interest" description="Disordered" evidence="2">
    <location>
        <begin position="245"/>
        <end position="278"/>
    </location>
</feature>
<dbReference type="Proteomes" id="UP000748025">
    <property type="component" value="Unassembled WGS sequence"/>
</dbReference>
<evidence type="ECO:0000256" key="1">
    <source>
        <dbReference type="ARBA" id="ARBA00044955"/>
    </source>
</evidence>
<feature type="compositionally biased region" description="Low complexity" evidence="2">
    <location>
        <begin position="95"/>
        <end position="117"/>
    </location>
</feature>
<accession>A0A9P7SYC2</accession>
<dbReference type="InterPro" id="IPR036779">
    <property type="entry name" value="LysM_dom_sf"/>
</dbReference>
<dbReference type="OrthoDB" id="2107166at2759"/>
<dbReference type="PANTHER" id="PTHR20932:SF31">
    <property type="entry name" value="RING-TYPE DOMAIN-CONTAINING PROTEIN"/>
    <property type="match status" value="1"/>
</dbReference>
<evidence type="ECO:0000313" key="5">
    <source>
        <dbReference type="Proteomes" id="UP000748025"/>
    </source>
</evidence>
<dbReference type="PANTHER" id="PTHR20932">
    <property type="entry name" value="LYSM AND PUTATIVE PEPTIDOGLYCAN-BINDING DOMAIN-CONTAINING PROTEIN"/>
    <property type="match status" value="1"/>
</dbReference>
<feature type="domain" description="LysM" evidence="3">
    <location>
        <begin position="140"/>
        <end position="177"/>
    </location>
</feature>
<sequence>MASCSTCATLLPRHHEATSSWEKALDDRTVSCCGRIICGECIQKNSRFSTYCPYCQISNSPTSLPQRLRDPPSYTLLPSSTTTVNTSPFEKHDASTLPPYTPTATATETVTATTTEPLDPEKKPSDPPEHVLHFLNHDLDSITSLSLRYNVPPAALRRANHLGSDHLLGARRTIYIPGGYCHGGVSLSPRPVNGEAEERRKSQIRRFMTSCKVSNYDVAVLYLEQSGYDLGASVEAYLGDEAWEREHPHPRHGGGTGTSSRHVRNQGPCWRKLGRGTS</sequence>
<dbReference type="AlphaFoldDB" id="A0A9P7SYC2"/>
<dbReference type="InterPro" id="IPR018392">
    <property type="entry name" value="LysM"/>
</dbReference>
<protein>
    <recommendedName>
        <fullName evidence="3">LysM domain-containing protein</fullName>
    </recommendedName>
</protein>
<dbReference type="Pfam" id="PF01476">
    <property type="entry name" value="LysM"/>
    <property type="match status" value="1"/>
</dbReference>
<keyword evidence="5" id="KW-1185">Reference proteome</keyword>
<organism evidence="4 5">
    <name type="scientific">Claviceps pusilla</name>
    <dbReference type="NCBI Taxonomy" id="123648"/>
    <lineage>
        <taxon>Eukaryota</taxon>
        <taxon>Fungi</taxon>
        <taxon>Dikarya</taxon>
        <taxon>Ascomycota</taxon>
        <taxon>Pezizomycotina</taxon>
        <taxon>Sordariomycetes</taxon>
        <taxon>Hypocreomycetidae</taxon>
        <taxon>Hypocreales</taxon>
        <taxon>Clavicipitaceae</taxon>
        <taxon>Claviceps</taxon>
    </lineage>
</organism>
<reference evidence="4" key="1">
    <citation type="journal article" date="2020" name="bioRxiv">
        <title>Whole genome comparisons of ergot fungi reveals the divergence and evolution of species within the genus Claviceps are the result of varying mechanisms driving genome evolution and host range expansion.</title>
        <authorList>
            <person name="Wyka S.A."/>
            <person name="Mondo S.J."/>
            <person name="Liu M."/>
            <person name="Dettman J."/>
            <person name="Nalam V."/>
            <person name="Broders K.D."/>
        </authorList>
    </citation>
    <scope>NUCLEOTIDE SEQUENCE</scope>
    <source>
        <strain evidence="4">CCC 602</strain>
    </source>
</reference>
<feature type="region of interest" description="Disordered" evidence="2">
    <location>
        <begin position="78"/>
        <end position="127"/>
    </location>
</feature>
<comment type="similarity">
    <text evidence="1">Belongs to the secreted LysM effector family.</text>
</comment>
<dbReference type="InterPro" id="IPR045030">
    <property type="entry name" value="LYSM1-4"/>
</dbReference>
<evidence type="ECO:0000259" key="3">
    <source>
        <dbReference type="Pfam" id="PF01476"/>
    </source>
</evidence>
<dbReference type="Gene3D" id="3.10.350.10">
    <property type="entry name" value="LysM domain"/>
    <property type="match status" value="1"/>
</dbReference>
<name>A0A9P7SYC2_9HYPO</name>
<evidence type="ECO:0000256" key="2">
    <source>
        <dbReference type="SAM" id="MobiDB-lite"/>
    </source>
</evidence>